<dbReference type="EMBL" id="JAAVJI010000003">
    <property type="protein sequence ID" value="NJP00829.1"/>
    <property type="molecule type" value="Genomic_DNA"/>
</dbReference>
<name>A0ABX0YF50_9PSED</name>
<dbReference type="RefSeq" id="WP_168083319.1">
    <property type="nucleotide sequence ID" value="NZ_JAAVJI010000003.1"/>
</dbReference>
<evidence type="ECO:0000256" key="1">
    <source>
        <dbReference type="SAM" id="Coils"/>
    </source>
</evidence>
<reference evidence="3 4" key="1">
    <citation type="submission" date="2020-03" db="EMBL/GenBank/DDBJ databases">
        <authorList>
            <person name="Wang L."/>
            <person name="He N."/>
            <person name="Li Y."/>
            <person name="Fang Y."/>
            <person name="Zhang F."/>
        </authorList>
    </citation>
    <scope>NUCLEOTIDE SEQUENCE [LARGE SCALE GENOMIC DNA]</scope>
    <source>
        <strain evidence="4">hsmgli-8</strain>
    </source>
</reference>
<feature type="region of interest" description="Disordered" evidence="2">
    <location>
        <begin position="189"/>
        <end position="243"/>
    </location>
</feature>
<dbReference type="InterPro" id="IPR047725">
    <property type="entry name" value="AlgP_N"/>
</dbReference>
<organism evidence="3 4">
    <name type="scientific">Pseudomonas quercus</name>
    <dbReference type="NCBI Taxonomy" id="2722792"/>
    <lineage>
        <taxon>Bacteria</taxon>
        <taxon>Pseudomonadati</taxon>
        <taxon>Pseudomonadota</taxon>
        <taxon>Gammaproteobacteria</taxon>
        <taxon>Pseudomonadales</taxon>
        <taxon>Pseudomonadaceae</taxon>
        <taxon>Pseudomonas</taxon>
    </lineage>
</organism>
<dbReference type="Proteomes" id="UP000746535">
    <property type="component" value="Unassembled WGS sequence"/>
</dbReference>
<feature type="region of interest" description="Disordered" evidence="2">
    <location>
        <begin position="133"/>
        <end position="177"/>
    </location>
</feature>
<feature type="compositionally biased region" description="Low complexity" evidence="2">
    <location>
        <begin position="215"/>
        <end position="224"/>
    </location>
</feature>
<evidence type="ECO:0000313" key="3">
    <source>
        <dbReference type="EMBL" id="NJP00829.1"/>
    </source>
</evidence>
<proteinExistence type="predicted"/>
<accession>A0ABX0YF50</accession>
<comment type="caution">
    <text evidence="3">The sequence shown here is derived from an EMBL/GenBank/DDBJ whole genome shotgun (WGS) entry which is preliminary data.</text>
</comment>
<sequence>MSAKKKPVSTPLHLLQQLTASLLDHFEDACTQALTDAEKVLAKLEKQRTKVQEKLHKQRARVEEAAAAGKAKAQSKARANVDVLENALDDLQRRQRETRQYIGELKNDVQAGLALAQGVGKVREAVAQALDKRNAKGATVPPSVAPARKAVPQAAAATPATPATDSVPVPAIKPAGRRPAVRKAALATAVHSGEEVTNAPAAAALTKRAPRKPRAAASAPKPVAGKVTASEAPTGGNDGPANG</sequence>
<dbReference type="NCBIfam" id="NF038178">
    <property type="entry name" value="AlgP_Nterm"/>
    <property type="match status" value="1"/>
</dbReference>
<feature type="coiled-coil region" evidence="1">
    <location>
        <begin position="27"/>
        <end position="108"/>
    </location>
</feature>
<evidence type="ECO:0000256" key="2">
    <source>
        <dbReference type="SAM" id="MobiDB-lite"/>
    </source>
</evidence>
<protein>
    <submittedName>
        <fullName evidence="3">Transcriptional regulator</fullName>
    </submittedName>
</protein>
<evidence type="ECO:0000313" key="4">
    <source>
        <dbReference type="Proteomes" id="UP000746535"/>
    </source>
</evidence>
<keyword evidence="1" id="KW-0175">Coiled coil</keyword>
<keyword evidence="4" id="KW-1185">Reference proteome</keyword>
<gene>
    <name evidence="3" type="ORF">HBH25_08135</name>
</gene>
<feature type="compositionally biased region" description="Low complexity" evidence="2">
    <location>
        <begin position="145"/>
        <end position="170"/>
    </location>
</feature>